<evidence type="ECO:0000256" key="8">
    <source>
        <dbReference type="ARBA" id="ARBA00022989"/>
    </source>
</evidence>
<keyword evidence="4" id="KW-1003">Cell membrane</keyword>
<evidence type="ECO:0000256" key="3">
    <source>
        <dbReference type="ARBA" id="ARBA00022448"/>
    </source>
</evidence>
<organism evidence="12 13">
    <name type="scientific">Caenorhabditis japonica</name>
    <dbReference type="NCBI Taxonomy" id="281687"/>
    <lineage>
        <taxon>Eukaryota</taxon>
        <taxon>Metazoa</taxon>
        <taxon>Ecdysozoa</taxon>
        <taxon>Nematoda</taxon>
        <taxon>Chromadorea</taxon>
        <taxon>Rhabditida</taxon>
        <taxon>Rhabditina</taxon>
        <taxon>Rhabditomorpha</taxon>
        <taxon>Rhabditoidea</taxon>
        <taxon>Rhabditidae</taxon>
        <taxon>Peloderinae</taxon>
        <taxon>Caenorhabditis</taxon>
    </lineage>
</organism>
<reference evidence="12" key="2">
    <citation type="submission" date="2022-06" db="UniProtKB">
        <authorList>
            <consortium name="EnsemblMetazoa"/>
        </authorList>
    </citation>
    <scope>IDENTIFICATION</scope>
    <source>
        <strain evidence="12">DF5081</strain>
    </source>
</reference>
<evidence type="ECO:0000256" key="5">
    <source>
        <dbReference type="ARBA" id="ARBA00022692"/>
    </source>
</evidence>
<keyword evidence="13" id="KW-1185">Reference proteome</keyword>
<evidence type="ECO:0000313" key="12">
    <source>
        <dbReference type="EnsemblMetazoa" id="CJA01672.1"/>
    </source>
</evidence>
<dbReference type="AlphaFoldDB" id="A0A8R1HIK5"/>
<keyword evidence="7" id="KW-0653">Protein transport</keyword>
<evidence type="ECO:0000256" key="1">
    <source>
        <dbReference type="ARBA" id="ARBA00004251"/>
    </source>
</evidence>
<dbReference type="OMA" id="QINLARP"/>
<keyword evidence="3" id="KW-0813">Transport</keyword>
<evidence type="ECO:0000256" key="11">
    <source>
        <dbReference type="SAM" id="Phobius"/>
    </source>
</evidence>
<dbReference type="PANTHER" id="PTHR14995">
    <property type="entry name" value="AMNIONLESS"/>
    <property type="match status" value="1"/>
</dbReference>
<name>A0A8R1HIK5_CAEJA</name>
<feature type="transmembrane region" description="Helical" evidence="11">
    <location>
        <begin position="207"/>
        <end position="226"/>
    </location>
</feature>
<evidence type="ECO:0000256" key="4">
    <source>
        <dbReference type="ARBA" id="ARBA00022475"/>
    </source>
</evidence>
<proteinExistence type="predicted"/>
<accession>A0A8R1HIK5</accession>
<sequence>MTTEDFNVLLRSMEGQFQLVLPKPWARESDQGGVQRMLADDAVMVRNQKLETPRQGRVNPNARNETLSTICAYVKCSTGEASKCAQSFVPFGHCCAVCGAKIEIIAWNLDFDLTKTKIRQHVAEMGVEHKVETSLERKTVDDLSSKYEILLALNPGHEFDEETFEIATRRIIADLAITLKTHTHRSIMDFTIHLSKVDMTILPVSRVVASLIYFSILIVLLAGYVYKNVELRVSRNDIFKPVIRYRRQNDDVAIELDNVPEDPESLQTPEEEKSEEEHSDVANPLDVNPNFEPAGIELTDLVNTENLIEI</sequence>
<evidence type="ECO:0000256" key="9">
    <source>
        <dbReference type="ARBA" id="ARBA00023136"/>
    </source>
</evidence>
<dbReference type="PANTHER" id="PTHR14995:SF2">
    <property type="entry name" value="PROTEIN AMNIONLESS"/>
    <property type="match status" value="1"/>
</dbReference>
<dbReference type="GO" id="GO:0016324">
    <property type="term" value="C:apical plasma membrane"/>
    <property type="evidence" value="ECO:0007669"/>
    <property type="project" value="TreeGrafter"/>
</dbReference>
<keyword evidence="5 11" id="KW-0812">Transmembrane</keyword>
<keyword evidence="9 11" id="KW-0472">Membrane</keyword>
<keyword evidence="6" id="KW-0732">Signal</keyword>
<evidence type="ECO:0000256" key="7">
    <source>
        <dbReference type="ARBA" id="ARBA00022927"/>
    </source>
</evidence>
<comment type="subcellular location">
    <subcellularLocation>
        <location evidence="1">Cell membrane</location>
        <topology evidence="1">Single-pass type I membrane protein</topology>
    </subcellularLocation>
</comment>
<dbReference type="Pfam" id="PF14828">
    <property type="entry name" value="Amnionless"/>
    <property type="match status" value="1"/>
</dbReference>
<reference evidence="13" key="1">
    <citation type="submission" date="2010-08" db="EMBL/GenBank/DDBJ databases">
        <authorList>
            <consortium name="Caenorhabditis japonica Sequencing Consortium"/>
            <person name="Wilson R.K."/>
        </authorList>
    </citation>
    <scope>NUCLEOTIDE SEQUENCE [LARGE SCALE GENOMIC DNA]</scope>
    <source>
        <strain evidence="13">DF5081</strain>
    </source>
</reference>
<evidence type="ECO:0000256" key="6">
    <source>
        <dbReference type="ARBA" id="ARBA00022729"/>
    </source>
</evidence>
<evidence type="ECO:0000256" key="2">
    <source>
        <dbReference type="ARBA" id="ARBA00021200"/>
    </source>
</evidence>
<dbReference type="EnsemblMetazoa" id="CJA01672.1">
    <property type="protein sequence ID" value="CJA01672.1"/>
    <property type="gene ID" value="WBGene00120876"/>
</dbReference>
<evidence type="ECO:0000256" key="10">
    <source>
        <dbReference type="SAM" id="MobiDB-lite"/>
    </source>
</evidence>
<dbReference type="GO" id="GO:0015031">
    <property type="term" value="P:protein transport"/>
    <property type="evidence" value="ECO:0007669"/>
    <property type="project" value="UniProtKB-KW"/>
</dbReference>
<feature type="region of interest" description="Disordered" evidence="10">
    <location>
        <begin position="259"/>
        <end position="289"/>
    </location>
</feature>
<dbReference type="Proteomes" id="UP000005237">
    <property type="component" value="Unassembled WGS sequence"/>
</dbReference>
<dbReference type="GO" id="GO:0030139">
    <property type="term" value="C:endocytic vesicle"/>
    <property type="evidence" value="ECO:0007669"/>
    <property type="project" value="TreeGrafter"/>
</dbReference>
<keyword evidence="8 11" id="KW-1133">Transmembrane helix</keyword>
<dbReference type="InterPro" id="IPR026112">
    <property type="entry name" value="AMN"/>
</dbReference>
<evidence type="ECO:0000313" key="13">
    <source>
        <dbReference type="Proteomes" id="UP000005237"/>
    </source>
</evidence>
<protein>
    <recommendedName>
        <fullName evidence="2">Protein amnionless</fullName>
    </recommendedName>
</protein>
<dbReference type="GO" id="GO:0006898">
    <property type="term" value="P:receptor-mediated endocytosis"/>
    <property type="evidence" value="ECO:0007669"/>
    <property type="project" value="TreeGrafter"/>
</dbReference>